<gene>
    <name evidence="2" type="ORF">BDK61_2234</name>
</gene>
<dbReference type="Pfam" id="PF01882">
    <property type="entry name" value="DUF58"/>
    <property type="match status" value="1"/>
</dbReference>
<dbReference type="AlphaFoldDB" id="A0A495R6N6"/>
<dbReference type="InterPro" id="IPR036465">
    <property type="entry name" value="vWFA_dom_sf"/>
</dbReference>
<dbReference type="PANTHER" id="PTHR33608:SF6">
    <property type="entry name" value="BLL2464 PROTEIN"/>
    <property type="match status" value="1"/>
</dbReference>
<proteinExistence type="predicted"/>
<evidence type="ECO:0000259" key="1">
    <source>
        <dbReference type="Pfam" id="PF01882"/>
    </source>
</evidence>
<dbReference type="Gene3D" id="3.40.50.410">
    <property type="entry name" value="von Willebrand factor, type A domain"/>
    <property type="match status" value="1"/>
</dbReference>
<dbReference type="PANTHER" id="PTHR33608">
    <property type="entry name" value="BLL2464 PROTEIN"/>
    <property type="match status" value="1"/>
</dbReference>
<evidence type="ECO:0000313" key="2">
    <source>
        <dbReference type="EMBL" id="RKS82912.1"/>
    </source>
</evidence>
<sequence length="293" mass="32712">MGGTVVTIEPDFLDELGRFTAALNRQTTSIRQGDQQSPRVGEGLTFSDYRRYSPGDDTRRIDWKLFARTEEYFIKQYEEERSLTVHLLVDTSASMDYGDATSHKFEYAAKLGLGFAYLTAEENNDFQFCTFRDRVNRIDTGQSNRGELLSLIDQLNEMTPGGTADFESALEAYAERIRSRSLVVVFSDCLSDPEALESGIAALARNDADVLLVRVVAPAERDPGVVGDVLFADPESDETRRSYFSGSLAETYQSRLDAHIDSVSNRVTALGADHVLINTGEDYFDSFASIWLQ</sequence>
<evidence type="ECO:0000313" key="3">
    <source>
        <dbReference type="Proteomes" id="UP000268233"/>
    </source>
</evidence>
<dbReference type="InterPro" id="IPR002881">
    <property type="entry name" value="DUF58"/>
</dbReference>
<accession>A0A495R6N6</accession>
<dbReference type="EMBL" id="RBWW01000001">
    <property type="protein sequence ID" value="RKS82912.1"/>
    <property type="molecule type" value="Genomic_DNA"/>
</dbReference>
<reference evidence="2 3" key="1">
    <citation type="submission" date="2018-10" db="EMBL/GenBank/DDBJ databases">
        <title>Genomic Encyclopedia of Archaeal and Bacterial Type Strains, Phase II (KMG-II): from individual species to whole genera.</title>
        <authorList>
            <person name="Goeker M."/>
        </authorList>
    </citation>
    <scope>NUCLEOTIDE SEQUENCE [LARGE SCALE GENOMIC DNA]</scope>
    <source>
        <strain evidence="2 3">DSM 11927</strain>
    </source>
</reference>
<keyword evidence="3" id="KW-1185">Reference proteome</keyword>
<organism evidence="2 3">
    <name type="scientific">Haloarcula quadrata</name>
    <dbReference type="NCBI Taxonomy" id="182779"/>
    <lineage>
        <taxon>Archaea</taxon>
        <taxon>Methanobacteriati</taxon>
        <taxon>Methanobacteriota</taxon>
        <taxon>Stenosarchaea group</taxon>
        <taxon>Halobacteria</taxon>
        <taxon>Halobacteriales</taxon>
        <taxon>Haloarculaceae</taxon>
        <taxon>Haloarcula</taxon>
    </lineage>
</organism>
<feature type="domain" description="DUF58" evidence="1">
    <location>
        <begin position="48"/>
        <end position="241"/>
    </location>
</feature>
<protein>
    <submittedName>
        <fullName evidence="2">Uncharacterized protein DUF58</fullName>
    </submittedName>
</protein>
<name>A0A495R6N6_9EURY</name>
<comment type="caution">
    <text evidence="2">The sequence shown here is derived from an EMBL/GenBank/DDBJ whole genome shotgun (WGS) entry which is preliminary data.</text>
</comment>
<dbReference type="Proteomes" id="UP000268233">
    <property type="component" value="Unassembled WGS sequence"/>
</dbReference>
<dbReference type="SUPFAM" id="SSF53300">
    <property type="entry name" value="vWA-like"/>
    <property type="match status" value="1"/>
</dbReference>